<keyword evidence="2" id="KW-1185">Reference proteome</keyword>
<evidence type="ECO:0000313" key="2">
    <source>
        <dbReference type="Proteomes" id="UP001152799"/>
    </source>
</evidence>
<accession>A0A9N9QR46</accession>
<gene>
    <name evidence="1" type="ORF">CEUTPL_LOCUS10089</name>
</gene>
<evidence type="ECO:0000313" key="1">
    <source>
        <dbReference type="EMBL" id="CAG9769583.1"/>
    </source>
</evidence>
<dbReference type="Proteomes" id="UP001152799">
    <property type="component" value="Chromosome 5"/>
</dbReference>
<dbReference type="AlphaFoldDB" id="A0A9N9QR46"/>
<proteinExistence type="predicted"/>
<dbReference type="OrthoDB" id="6770478at2759"/>
<reference evidence="1" key="1">
    <citation type="submission" date="2022-01" db="EMBL/GenBank/DDBJ databases">
        <authorList>
            <person name="King R."/>
        </authorList>
    </citation>
    <scope>NUCLEOTIDE SEQUENCE</scope>
</reference>
<dbReference type="EMBL" id="OU892281">
    <property type="protein sequence ID" value="CAG9769583.1"/>
    <property type="molecule type" value="Genomic_DNA"/>
</dbReference>
<name>A0A9N9QR46_9CUCU</name>
<protein>
    <submittedName>
        <fullName evidence="1">Uncharacterized protein</fullName>
    </submittedName>
</protein>
<organism evidence="1 2">
    <name type="scientific">Ceutorhynchus assimilis</name>
    <name type="common">cabbage seed weevil</name>
    <dbReference type="NCBI Taxonomy" id="467358"/>
    <lineage>
        <taxon>Eukaryota</taxon>
        <taxon>Metazoa</taxon>
        <taxon>Ecdysozoa</taxon>
        <taxon>Arthropoda</taxon>
        <taxon>Hexapoda</taxon>
        <taxon>Insecta</taxon>
        <taxon>Pterygota</taxon>
        <taxon>Neoptera</taxon>
        <taxon>Endopterygota</taxon>
        <taxon>Coleoptera</taxon>
        <taxon>Polyphaga</taxon>
        <taxon>Cucujiformia</taxon>
        <taxon>Curculionidae</taxon>
        <taxon>Ceutorhynchinae</taxon>
        <taxon>Ceutorhynchus</taxon>
    </lineage>
</organism>
<sequence>MMDSRCSIDFDDLLDCNKSLAASTEEILLSDDDTIVAEQEHIWNEAKSLTGRLSASVVVLQASGAELNEISSSEKDFLRSIDDIQKLLIFTLQDYCKLEILPGSSEFGRRLMRFQSEVLFIRDGCEEGEV</sequence>